<reference evidence="5" key="2">
    <citation type="submission" date="2016-06" db="UniProtKB">
        <authorList>
            <consortium name="WormBaseParasite"/>
        </authorList>
    </citation>
    <scope>IDENTIFICATION</scope>
</reference>
<dbReference type="PANTHER" id="PTHR10066:SF67">
    <property type="entry name" value="BETA-GLUCURONIDASE"/>
    <property type="match status" value="1"/>
</dbReference>
<keyword evidence="4" id="KW-1185">Reference proteome</keyword>
<evidence type="ECO:0000313" key="5">
    <source>
        <dbReference type="WBParaSite" id="GPLIN_000943500"/>
    </source>
</evidence>
<dbReference type="GO" id="GO:0004566">
    <property type="term" value="F:beta-glucuronidase activity"/>
    <property type="evidence" value="ECO:0007669"/>
    <property type="project" value="TreeGrafter"/>
</dbReference>
<dbReference type="GO" id="GO:0019391">
    <property type="term" value="P:glucuronoside catabolic process"/>
    <property type="evidence" value="ECO:0007669"/>
    <property type="project" value="TreeGrafter"/>
</dbReference>
<reference evidence="4" key="1">
    <citation type="submission" date="2014-05" db="EMBL/GenBank/DDBJ databases">
        <title>The genome and life-stage specific transcriptomes of Globodera pallida elucidate key aspects of plant parasitism by a cyst nematode.</title>
        <authorList>
            <person name="Cotton J.A."/>
            <person name="Lilley C.J."/>
            <person name="Jones L.M."/>
            <person name="Kikuchi T."/>
            <person name="Reid A.J."/>
            <person name="Thorpe P."/>
            <person name="Tsai I.J."/>
            <person name="Beasley H."/>
            <person name="Blok V."/>
            <person name="Cock P.J.A."/>
            <person name="Van den Akker S.E."/>
            <person name="Holroyd N."/>
            <person name="Hunt M."/>
            <person name="Mantelin S."/>
            <person name="Naghra H."/>
            <person name="Pain A."/>
            <person name="Palomares-Rius J.E."/>
            <person name="Zarowiecki M."/>
            <person name="Berriman M."/>
            <person name="Jones J.T."/>
            <person name="Urwin P.E."/>
        </authorList>
    </citation>
    <scope>NUCLEOTIDE SEQUENCE [LARGE SCALE GENOMIC DNA]</scope>
    <source>
        <strain evidence="4">Lindley</strain>
    </source>
</reference>
<sequence length="366" mass="41382">MALFFGFKLQIRLESVSSDGSEKLLDVYRETFGFRTVTVDQNRIYINGLPFYCHGFGMHEDIGIHGRGFDRATMVKDLNMFDWLNGNCYRTSHYPYAEERAHLADRRGIAVNTLCMHLLEQLDMHFFAFAALSNAIAYLLSRESSNPQFVKLLWNATWHRLTTRPEVVVVANEKQQQHSSQSSLSGPSPPKQLLSCCILTNNGSTSVTRRNSPMRLKKGTKNGQTNSGGEKMANEEEECSLIGFGIHRTLMFQTGQPHLEVLLAISCVLISLLNHNVYSQMRAKNPWKLFARPILRSHEYGQFEPTVEAKLTVFEKLYPLLIISLISTSGKAWNSQNGHLTTLVLTMCAVRLARTGYAQPNVSFRA</sequence>
<dbReference type="Proteomes" id="UP000050741">
    <property type="component" value="Unassembled WGS sequence"/>
</dbReference>
<dbReference type="AlphaFoldDB" id="A0A183C987"/>
<evidence type="ECO:0000256" key="1">
    <source>
        <dbReference type="ARBA" id="ARBA00007401"/>
    </source>
</evidence>
<dbReference type="InterPro" id="IPR006101">
    <property type="entry name" value="Glyco_hydro_2"/>
</dbReference>
<dbReference type="Pfam" id="PF02836">
    <property type="entry name" value="Glyco_hydro_2_C"/>
    <property type="match status" value="1"/>
</dbReference>
<dbReference type="InterPro" id="IPR017853">
    <property type="entry name" value="GH"/>
</dbReference>
<name>A0A183C987_GLOPA</name>
<proteinExistence type="inferred from homology"/>
<evidence type="ECO:0000259" key="3">
    <source>
        <dbReference type="Pfam" id="PF02836"/>
    </source>
</evidence>
<protein>
    <submittedName>
        <fullName evidence="5">Glyco_hydro_2_C domain-containing protein</fullName>
    </submittedName>
</protein>
<accession>A0A183C987</accession>
<dbReference type="Gene3D" id="3.20.20.80">
    <property type="entry name" value="Glycosidases"/>
    <property type="match status" value="1"/>
</dbReference>
<dbReference type="WBParaSite" id="GPLIN_000943500">
    <property type="protein sequence ID" value="GPLIN_000943500"/>
    <property type="gene ID" value="GPLIN_000943500"/>
</dbReference>
<comment type="similarity">
    <text evidence="1">Belongs to the glycosyl hydrolase 2 family.</text>
</comment>
<dbReference type="PRINTS" id="PR00132">
    <property type="entry name" value="GLHYDRLASE2"/>
</dbReference>
<dbReference type="GO" id="GO:0005975">
    <property type="term" value="P:carbohydrate metabolic process"/>
    <property type="evidence" value="ECO:0007669"/>
    <property type="project" value="InterPro"/>
</dbReference>
<dbReference type="PANTHER" id="PTHR10066">
    <property type="entry name" value="BETA-GLUCURONIDASE"/>
    <property type="match status" value="1"/>
</dbReference>
<evidence type="ECO:0000256" key="2">
    <source>
        <dbReference type="SAM" id="MobiDB-lite"/>
    </source>
</evidence>
<dbReference type="GO" id="GO:0030246">
    <property type="term" value="F:carbohydrate binding"/>
    <property type="evidence" value="ECO:0007669"/>
    <property type="project" value="TreeGrafter"/>
</dbReference>
<evidence type="ECO:0000313" key="4">
    <source>
        <dbReference type="Proteomes" id="UP000050741"/>
    </source>
</evidence>
<organism evidence="4 5">
    <name type="scientific">Globodera pallida</name>
    <name type="common">Potato cyst nematode worm</name>
    <name type="synonym">Heterodera pallida</name>
    <dbReference type="NCBI Taxonomy" id="36090"/>
    <lineage>
        <taxon>Eukaryota</taxon>
        <taxon>Metazoa</taxon>
        <taxon>Ecdysozoa</taxon>
        <taxon>Nematoda</taxon>
        <taxon>Chromadorea</taxon>
        <taxon>Rhabditida</taxon>
        <taxon>Tylenchina</taxon>
        <taxon>Tylenchomorpha</taxon>
        <taxon>Tylenchoidea</taxon>
        <taxon>Heteroderidae</taxon>
        <taxon>Heteroderinae</taxon>
        <taxon>Globodera</taxon>
    </lineage>
</organism>
<feature type="region of interest" description="Disordered" evidence="2">
    <location>
        <begin position="206"/>
        <end position="232"/>
    </location>
</feature>
<dbReference type="GO" id="GO:0005615">
    <property type="term" value="C:extracellular space"/>
    <property type="evidence" value="ECO:0007669"/>
    <property type="project" value="TreeGrafter"/>
</dbReference>
<dbReference type="SUPFAM" id="SSF51445">
    <property type="entry name" value="(Trans)glycosidases"/>
    <property type="match status" value="1"/>
</dbReference>
<dbReference type="InterPro" id="IPR006103">
    <property type="entry name" value="Glyco_hydro_2_cat"/>
</dbReference>
<feature type="domain" description="Glycoside hydrolase family 2 catalytic" evidence="3">
    <location>
        <begin position="37"/>
        <end position="149"/>
    </location>
</feature>